<sequence length="205" mass="23572">MSKLIKICISNIYKCLTNIISRKHIKKILIKLPDNFFPTYRLIINIVLNVDGKTKKERCKYNCCCREQRNNYYEKLSDDMKGKRKSIERCQVSSSIENPVVPRPPPMPVNLLEIPEGSFDELRVRPSSTPTKIIIGLEEIGNVKLRPSEVRRNSAQVPEVNDMLQILKRRYAAIHSPGFFTDNENQFDSFSAGSENSCSYSLIML</sequence>
<accession>A0A9P0B119</accession>
<protein>
    <submittedName>
        <fullName evidence="1">Uncharacterized protein</fullName>
    </submittedName>
</protein>
<dbReference type="EMBL" id="OV121134">
    <property type="protein sequence ID" value="CAH0552462.1"/>
    <property type="molecule type" value="Genomic_DNA"/>
</dbReference>
<gene>
    <name evidence="1" type="ORF">MELIAE_LOCUS4675</name>
</gene>
<evidence type="ECO:0000313" key="2">
    <source>
        <dbReference type="Proteomes" id="UP001154078"/>
    </source>
</evidence>
<proteinExistence type="predicted"/>
<dbReference type="OrthoDB" id="2133332at2759"/>
<dbReference type="AlphaFoldDB" id="A0A9P0B119"/>
<dbReference type="Proteomes" id="UP001154078">
    <property type="component" value="Chromosome 3"/>
</dbReference>
<reference evidence="1" key="1">
    <citation type="submission" date="2021-12" db="EMBL/GenBank/DDBJ databases">
        <authorList>
            <person name="King R."/>
        </authorList>
    </citation>
    <scope>NUCLEOTIDE SEQUENCE</scope>
</reference>
<name>A0A9P0B119_BRAAE</name>
<keyword evidence="2" id="KW-1185">Reference proteome</keyword>
<evidence type="ECO:0000313" key="1">
    <source>
        <dbReference type="EMBL" id="CAH0552462.1"/>
    </source>
</evidence>
<organism evidence="1 2">
    <name type="scientific">Brassicogethes aeneus</name>
    <name type="common">Rape pollen beetle</name>
    <name type="synonym">Meligethes aeneus</name>
    <dbReference type="NCBI Taxonomy" id="1431903"/>
    <lineage>
        <taxon>Eukaryota</taxon>
        <taxon>Metazoa</taxon>
        <taxon>Ecdysozoa</taxon>
        <taxon>Arthropoda</taxon>
        <taxon>Hexapoda</taxon>
        <taxon>Insecta</taxon>
        <taxon>Pterygota</taxon>
        <taxon>Neoptera</taxon>
        <taxon>Endopterygota</taxon>
        <taxon>Coleoptera</taxon>
        <taxon>Polyphaga</taxon>
        <taxon>Cucujiformia</taxon>
        <taxon>Nitidulidae</taxon>
        <taxon>Meligethinae</taxon>
        <taxon>Brassicogethes</taxon>
    </lineage>
</organism>